<evidence type="ECO:0000313" key="3">
    <source>
        <dbReference type="Proteomes" id="UP000297641"/>
    </source>
</evidence>
<protein>
    <submittedName>
        <fullName evidence="2">Ankyrin repeat domain-containing protein</fullName>
    </submittedName>
</protein>
<name>A0A7I0HSQ2_9LEPT</name>
<dbReference type="InterPro" id="IPR036770">
    <property type="entry name" value="Ankyrin_rpt-contain_sf"/>
</dbReference>
<organism evidence="2 3">
    <name type="scientific">Leptospira bouyouniensis</name>
    <dbReference type="NCBI Taxonomy" id="2484911"/>
    <lineage>
        <taxon>Bacteria</taxon>
        <taxon>Pseudomonadati</taxon>
        <taxon>Spirochaetota</taxon>
        <taxon>Spirochaetia</taxon>
        <taxon>Leptospirales</taxon>
        <taxon>Leptospiraceae</taxon>
        <taxon>Leptospira</taxon>
    </lineage>
</organism>
<dbReference type="PANTHER" id="PTHR24183">
    <property type="entry name" value="FIBRONECTIN TYPE 3 AND ANKYRIN REPEAT DOMAINS PROTEIN 1"/>
    <property type="match status" value="1"/>
</dbReference>
<evidence type="ECO:0000256" key="1">
    <source>
        <dbReference type="PROSITE-ProRule" id="PRU00023"/>
    </source>
</evidence>
<dbReference type="EMBL" id="RQFT01000008">
    <property type="protein sequence ID" value="TGL06731.1"/>
    <property type="molecule type" value="Genomic_DNA"/>
</dbReference>
<dbReference type="SUPFAM" id="SSF48403">
    <property type="entry name" value="Ankyrin repeat"/>
    <property type="match status" value="1"/>
</dbReference>
<dbReference type="PANTHER" id="PTHR24183:SF1">
    <property type="entry name" value="FIBRONECTIN TYPE 3 AND ANKYRIN REPEAT DOMAINS PROTEIN 1"/>
    <property type="match status" value="1"/>
</dbReference>
<keyword evidence="1" id="KW-0040">ANK repeat</keyword>
<sequence>MKAKGSQTNISQKKCCYFCLLVFLCYPNFLFSQSKDMVKLEWYHYIILSPMLIIDAVDKSYSKTTKGIQDYIENRKLPDLHKAVLQADMEKIQKLVKAGVPLEAKDKKGETALFYALDRNLVNIARFLIQNKSDVNVTNTNGRHAVQSAIANNQYDLVKMMLDHGLELEFSKQGGTVLTFASSQTPTNFKIIQLFIDRGVKINVKDKYHYSALMYLTTKESPNLDLIKYMIKKGADLNAKDKDGKSILRILVEARTINKPLVQFLVENGADINSKDKEGKTIFDFINDYYDSPETDEIAIYLKKFSKKK</sequence>
<dbReference type="PROSITE" id="PS50088">
    <property type="entry name" value="ANK_REPEAT"/>
    <property type="match status" value="4"/>
</dbReference>
<feature type="repeat" description="ANK" evidence="1">
    <location>
        <begin position="243"/>
        <end position="277"/>
    </location>
</feature>
<evidence type="ECO:0000313" key="2">
    <source>
        <dbReference type="EMBL" id="TGL06731.1"/>
    </source>
</evidence>
<feature type="repeat" description="ANK" evidence="1">
    <location>
        <begin position="108"/>
        <end position="140"/>
    </location>
</feature>
<reference evidence="2 3" key="1">
    <citation type="journal article" date="2019" name="PLoS Negl. Trop. Dis.">
        <title>Revisiting the worldwide diversity of Leptospira species in the environment.</title>
        <authorList>
            <person name="Vincent A.T."/>
            <person name="Schiettekatte O."/>
            <person name="Bourhy P."/>
            <person name="Veyrier F.J."/>
            <person name="Picardeau M."/>
        </authorList>
    </citation>
    <scope>NUCLEOTIDE SEQUENCE [LARGE SCALE GENOMIC DNA]</scope>
    <source>
        <strain evidence="2 3">201800273</strain>
    </source>
</reference>
<dbReference type="SMART" id="SM00248">
    <property type="entry name" value="ANK"/>
    <property type="match status" value="6"/>
</dbReference>
<gene>
    <name evidence="2" type="ORF">EHQ43_09835</name>
</gene>
<dbReference type="Proteomes" id="UP000297641">
    <property type="component" value="Unassembled WGS sequence"/>
</dbReference>
<dbReference type="PROSITE" id="PS50297">
    <property type="entry name" value="ANK_REP_REGION"/>
    <property type="match status" value="2"/>
</dbReference>
<comment type="caution">
    <text evidence="2">The sequence shown here is derived from an EMBL/GenBank/DDBJ whole genome shotgun (WGS) entry which is preliminary data.</text>
</comment>
<feature type="repeat" description="ANK" evidence="1">
    <location>
        <begin position="208"/>
        <end position="242"/>
    </location>
</feature>
<accession>A0A7I0HSQ2</accession>
<dbReference type="Gene3D" id="1.25.40.20">
    <property type="entry name" value="Ankyrin repeat-containing domain"/>
    <property type="match status" value="1"/>
</dbReference>
<proteinExistence type="predicted"/>
<dbReference type="Pfam" id="PF12796">
    <property type="entry name" value="Ank_2"/>
    <property type="match status" value="2"/>
</dbReference>
<dbReference type="AlphaFoldDB" id="A0A7I0HSQ2"/>
<dbReference type="InterPro" id="IPR002110">
    <property type="entry name" value="Ankyrin_rpt"/>
</dbReference>
<feature type="repeat" description="ANK" evidence="1">
    <location>
        <begin position="173"/>
        <end position="207"/>
    </location>
</feature>